<name>A0A327WY12_LARAB</name>
<dbReference type="PROSITE" id="PS51257">
    <property type="entry name" value="PROKAR_LIPOPROTEIN"/>
    <property type="match status" value="1"/>
</dbReference>
<organism evidence="4 5">
    <name type="scientific">Larkinella arboricola</name>
    <dbReference type="NCBI Taxonomy" id="643671"/>
    <lineage>
        <taxon>Bacteria</taxon>
        <taxon>Pseudomonadati</taxon>
        <taxon>Bacteroidota</taxon>
        <taxon>Cytophagia</taxon>
        <taxon>Cytophagales</taxon>
        <taxon>Spirosomataceae</taxon>
        <taxon>Larkinella</taxon>
    </lineage>
</organism>
<feature type="chain" id="PRO_5016456111" evidence="2">
    <location>
        <begin position="24"/>
        <end position="143"/>
    </location>
</feature>
<evidence type="ECO:0000313" key="4">
    <source>
        <dbReference type="EMBL" id="RAJ98059.1"/>
    </source>
</evidence>
<keyword evidence="2" id="KW-0732">Signal</keyword>
<feature type="compositionally biased region" description="Polar residues" evidence="1">
    <location>
        <begin position="122"/>
        <end position="131"/>
    </location>
</feature>
<keyword evidence="5" id="KW-1185">Reference proteome</keyword>
<evidence type="ECO:0000256" key="2">
    <source>
        <dbReference type="SAM" id="SignalP"/>
    </source>
</evidence>
<reference evidence="4 5" key="1">
    <citation type="submission" date="2018-06" db="EMBL/GenBank/DDBJ databases">
        <title>Genomic Encyclopedia of Archaeal and Bacterial Type Strains, Phase II (KMG-II): from individual species to whole genera.</title>
        <authorList>
            <person name="Goeker M."/>
        </authorList>
    </citation>
    <scope>NUCLEOTIDE SEQUENCE [LARGE SCALE GENOMIC DNA]</scope>
    <source>
        <strain evidence="4 5">DSM 21851</strain>
    </source>
</reference>
<dbReference type="EMBL" id="QLMC01000003">
    <property type="protein sequence ID" value="RAJ98059.1"/>
    <property type="molecule type" value="Genomic_DNA"/>
</dbReference>
<dbReference type="Proteomes" id="UP000248790">
    <property type="component" value="Unassembled WGS sequence"/>
</dbReference>
<feature type="signal peptide" evidence="2">
    <location>
        <begin position="1"/>
        <end position="23"/>
    </location>
</feature>
<feature type="domain" description="DUF4296" evidence="3">
    <location>
        <begin position="32"/>
        <end position="118"/>
    </location>
</feature>
<comment type="caution">
    <text evidence="4">The sequence shown here is derived from an EMBL/GenBank/DDBJ whole genome shotgun (WGS) entry which is preliminary data.</text>
</comment>
<gene>
    <name evidence="4" type="ORF">LX87_02967</name>
</gene>
<dbReference type="InterPro" id="IPR025381">
    <property type="entry name" value="DUF4296"/>
</dbReference>
<protein>
    <submittedName>
        <fullName evidence="4">Uncharacterized protein DUF4296</fullName>
    </submittedName>
</protein>
<dbReference type="RefSeq" id="WP_229310665.1">
    <property type="nucleotide sequence ID" value="NZ_QLMC01000003.1"/>
</dbReference>
<dbReference type="Pfam" id="PF14129">
    <property type="entry name" value="DUF4296"/>
    <property type="match status" value="1"/>
</dbReference>
<dbReference type="AlphaFoldDB" id="A0A327WY12"/>
<evidence type="ECO:0000256" key="1">
    <source>
        <dbReference type="SAM" id="MobiDB-lite"/>
    </source>
</evidence>
<accession>A0A327WY12</accession>
<evidence type="ECO:0000313" key="5">
    <source>
        <dbReference type="Proteomes" id="UP000248790"/>
    </source>
</evidence>
<feature type="region of interest" description="Disordered" evidence="1">
    <location>
        <begin position="114"/>
        <end position="143"/>
    </location>
</feature>
<sequence length="143" mass="16614">MNARPCFLFRQWGLFLLITLMMACQNPTVEAPKNLIPEDQMARILTEIHLAEARVTKLNRMAQDSNTLIYKHLEKKIFRKFQVDTAAYSKSYSYYASNPEQFAAIYKQVKAELEKRKKPADSSRTTDSGRTNRLPARLKNLKK</sequence>
<evidence type="ECO:0000259" key="3">
    <source>
        <dbReference type="Pfam" id="PF14129"/>
    </source>
</evidence>
<proteinExistence type="predicted"/>